<evidence type="ECO:0000313" key="3">
    <source>
        <dbReference type="Proteomes" id="UP000823775"/>
    </source>
</evidence>
<reference evidence="2 3" key="1">
    <citation type="journal article" date="2021" name="BMC Genomics">
        <title>Datura genome reveals duplications of psychoactive alkaloid biosynthetic genes and high mutation rate following tissue culture.</title>
        <authorList>
            <person name="Rajewski A."/>
            <person name="Carter-House D."/>
            <person name="Stajich J."/>
            <person name="Litt A."/>
        </authorList>
    </citation>
    <scope>NUCLEOTIDE SEQUENCE [LARGE SCALE GENOMIC DNA]</scope>
    <source>
        <strain evidence="2">AR-01</strain>
    </source>
</reference>
<evidence type="ECO:0000313" key="2">
    <source>
        <dbReference type="EMBL" id="MCD7455442.1"/>
    </source>
</evidence>
<accession>A0ABS8S9C6</accession>
<comment type="caution">
    <text evidence="2">The sequence shown here is derived from an EMBL/GenBank/DDBJ whole genome shotgun (WGS) entry which is preliminary data.</text>
</comment>
<dbReference type="EMBL" id="JACEIK010000344">
    <property type="protein sequence ID" value="MCD7455442.1"/>
    <property type="molecule type" value="Genomic_DNA"/>
</dbReference>
<keyword evidence="3" id="KW-1185">Reference proteome</keyword>
<name>A0ABS8S9C6_DATST</name>
<proteinExistence type="predicted"/>
<evidence type="ECO:0000256" key="1">
    <source>
        <dbReference type="SAM" id="MobiDB-lite"/>
    </source>
</evidence>
<dbReference type="Proteomes" id="UP000823775">
    <property type="component" value="Unassembled WGS sequence"/>
</dbReference>
<organism evidence="2 3">
    <name type="scientific">Datura stramonium</name>
    <name type="common">Jimsonweed</name>
    <name type="synonym">Common thornapple</name>
    <dbReference type="NCBI Taxonomy" id="4076"/>
    <lineage>
        <taxon>Eukaryota</taxon>
        <taxon>Viridiplantae</taxon>
        <taxon>Streptophyta</taxon>
        <taxon>Embryophyta</taxon>
        <taxon>Tracheophyta</taxon>
        <taxon>Spermatophyta</taxon>
        <taxon>Magnoliopsida</taxon>
        <taxon>eudicotyledons</taxon>
        <taxon>Gunneridae</taxon>
        <taxon>Pentapetalae</taxon>
        <taxon>asterids</taxon>
        <taxon>lamiids</taxon>
        <taxon>Solanales</taxon>
        <taxon>Solanaceae</taxon>
        <taxon>Solanoideae</taxon>
        <taxon>Datureae</taxon>
        <taxon>Datura</taxon>
    </lineage>
</organism>
<sequence>MLFLAMIPSVITRGSRGFSDVIWTVEDHQEDSHLTLTYNSFDGEQDFRSKITPVNDVSPSPTGKSLRLKEQPNAFPPAPTIGASSVKSRVDMISTMCWIIPREHIFRGWLLLKKANQGKGGSVYSKYAALCRRHKAS</sequence>
<protein>
    <submittedName>
        <fullName evidence="2">Uncharacterized protein</fullName>
    </submittedName>
</protein>
<gene>
    <name evidence="2" type="ORF">HAX54_028129</name>
</gene>
<feature type="region of interest" description="Disordered" evidence="1">
    <location>
        <begin position="53"/>
        <end position="79"/>
    </location>
</feature>